<protein>
    <submittedName>
        <fullName evidence="1">Uncharacterized protein</fullName>
    </submittedName>
</protein>
<evidence type="ECO:0000313" key="1">
    <source>
        <dbReference type="EMBL" id="KKK49895.1"/>
    </source>
</evidence>
<dbReference type="EMBL" id="LAZR01068303">
    <property type="protein sequence ID" value="KKK49895.1"/>
    <property type="molecule type" value="Genomic_DNA"/>
</dbReference>
<gene>
    <name evidence="1" type="ORF">LCGC14_3130460</name>
</gene>
<comment type="caution">
    <text evidence="1">The sequence shown here is derived from an EMBL/GenBank/DDBJ whole genome shotgun (WGS) entry which is preliminary data.</text>
</comment>
<name>A0A0F8WNR6_9ZZZZ</name>
<dbReference type="AlphaFoldDB" id="A0A0F8WNR6"/>
<organism evidence="1">
    <name type="scientific">marine sediment metagenome</name>
    <dbReference type="NCBI Taxonomy" id="412755"/>
    <lineage>
        <taxon>unclassified sequences</taxon>
        <taxon>metagenomes</taxon>
        <taxon>ecological metagenomes</taxon>
    </lineage>
</organism>
<accession>A0A0F8WNR6</accession>
<reference evidence="1" key="1">
    <citation type="journal article" date="2015" name="Nature">
        <title>Complex archaea that bridge the gap between prokaryotes and eukaryotes.</title>
        <authorList>
            <person name="Spang A."/>
            <person name="Saw J.H."/>
            <person name="Jorgensen S.L."/>
            <person name="Zaremba-Niedzwiedzka K."/>
            <person name="Martijn J."/>
            <person name="Lind A.E."/>
            <person name="van Eijk R."/>
            <person name="Schleper C."/>
            <person name="Guy L."/>
            <person name="Ettema T.J."/>
        </authorList>
    </citation>
    <scope>NUCLEOTIDE SEQUENCE</scope>
</reference>
<sequence length="66" mass="7803">MRPLPDTVKDLLDDLETHYPPRCKDPSETLEQHCNYAGQVQLIADLRTRYDWTRENQRMESILKGT</sequence>
<proteinExistence type="predicted"/>